<gene>
    <name evidence="1" type="ORF">L1987_24192</name>
</gene>
<accession>A0ACB9IKN4</accession>
<dbReference type="EMBL" id="CM042025">
    <property type="protein sequence ID" value="KAI3808243.1"/>
    <property type="molecule type" value="Genomic_DNA"/>
</dbReference>
<evidence type="ECO:0000313" key="2">
    <source>
        <dbReference type="Proteomes" id="UP001056120"/>
    </source>
</evidence>
<keyword evidence="2" id="KW-1185">Reference proteome</keyword>
<sequence length="155" mass="17287">MSGHKTKYCYKKKPITCFECGEAGHIKSYCLILKKLEGTSPKPAEGVKKNALCSRTCYSCIITANDIVLGMDWLTSNQARILCDKKAIEFQSPQDNIITINRDNISNSVGIISMLKATKYLIKRCLAYLVSTTTDTKKKMEEVPVVAELPDVFPD</sequence>
<evidence type="ECO:0000313" key="1">
    <source>
        <dbReference type="EMBL" id="KAI3808243.1"/>
    </source>
</evidence>
<organism evidence="1 2">
    <name type="scientific">Smallanthus sonchifolius</name>
    <dbReference type="NCBI Taxonomy" id="185202"/>
    <lineage>
        <taxon>Eukaryota</taxon>
        <taxon>Viridiplantae</taxon>
        <taxon>Streptophyta</taxon>
        <taxon>Embryophyta</taxon>
        <taxon>Tracheophyta</taxon>
        <taxon>Spermatophyta</taxon>
        <taxon>Magnoliopsida</taxon>
        <taxon>eudicotyledons</taxon>
        <taxon>Gunneridae</taxon>
        <taxon>Pentapetalae</taxon>
        <taxon>asterids</taxon>
        <taxon>campanulids</taxon>
        <taxon>Asterales</taxon>
        <taxon>Asteraceae</taxon>
        <taxon>Asteroideae</taxon>
        <taxon>Heliantheae alliance</taxon>
        <taxon>Millerieae</taxon>
        <taxon>Smallanthus</taxon>
    </lineage>
</organism>
<protein>
    <submittedName>
        <fullName evidence="1">Uncharacterized protein</fullName>
    </submittedName>
</protein>
<comment type="caution">
    <text evidence="1">The sequence shown here is derived from an EMBL/GenBank/DDBJ whole genome shotgun (WGS) entry which is preliminary data.</text>
</comment>
<proteinExistence type="predicted"/>
<dbReference type="Proteomes" id="UP001056120">
    <property type="component" value="Linkage Group LG08"/>
</dbReference>
<reference evidence="2" key="1">
    <citation type="journal article" date="2022" name="Mol. Ecol. Resour.">
        <title>The genomes of chicory, endive, great burdock and yacon provide insights into Asteraceae palaeo-polyploidization history and plant inulin production.</title>
        <authorList>
            <person name="Fan W."/>
            <person name="Wang S."/>
            <person name="Wang H."/>
            <person name="Wang A."/>
            <person name="Jiang F."/>
            <person name="Liu H."/>
            <person name="Zhao H."/>
            <person name="Xu D."/>
            <person name="Zhang Y."/>
        </authorList>
    </citation>
    <scope>NUCLEOTIDE SEQUENCE [LARGE SCALE GENOMIC DNA]</scope>
    <source>
        <strain evidence="2">cv. Yunnan</strain>
    </source>
</reference>
<reference evidence="1 2" key="2">
    <citation type="journal article" date="2022" name="Mol. Ecol. Resour.">
        <title>The genomes of chicory, endive, great burdock and yacon provide insights into Asteraceae paleo-polyploidization history and plant inulin production.</title>
        <authorList>
            <person name="Fan W."/>
            <person name="Wang S."/>
            <person name="Wang H."/>
            <person name="Wang A."/>
            <person name="Jiang F."/>
            <person name="Liu H."/>
            <person name="Zhao H."/>
            <person name="Xu D."/>
            <person name="Zhang Y."/>
        </authorList>
    </citation>
    <scope>NUCLEOTIDE SEQUENCE [LARGE SCALE GENOMIC DNA]</scope>
    <source>
        <strain evidence="2">cv. Yunnan</strain>
        <tissue evidence="1">Leaves</tissue>
    </source>
</reference>
<name>A0ACB9IKN4_9ASTR</name>